<dbReference type="OMA" id="WEYAMEL"/>
<dbReference type="Pfam" id="PF25019">
    <property type="entry name" value="LRR_R13L1-DRL21"/>
    <property type="match status" value="1"/>
</dbReference>
<dbReference type="GO" id="GO:0005524">
    <property type="term" value="F:ATP binding"/>
    <property type="evidence" value="ECO:0007669"/>
    <property type="project" value="UniProtKB-KW"/>
</dbReference>
<evidence type="ECO:0000256" key="5">
    <source>
        <dbReference type="ARBA" id="ARBA00022771"/>
    </source>
</evidence>
<dbReference type="FunFam" id="1.10.10.10:FF:000322">
    <property type="entry name" value="Probable disease resistance protein At1g63360"/>
    <property type="match status" value="1"/>
</dbReference>
<evidence type="ECO:0000256" key="7">
    <source>
        <dbReference type="ARBA" id="ARBA00022833"/>
    </source>
</evidence>
<name>A0A7N2MU03_QUELO</name>
<sequence>MGRKRDRFWEYAMELNGRFKCVFCERDFAGGASRIKSHLAGVKGHAIDICMKVPINVRAEACVAVGRPNKTLKTASSSSDEKERKIFPTSLSTTTKVLKTASSSSDEKESKIFPTSLSTTTKSKEEYMAEIDFSLFLEGLQAKLGRLATKHVGSKCGFRKELIKLLLSVTKIQVALADAEKWKGGSESVRKWLMALKDVAYDTDDVLDEFCKKILQQKGQPRSQMKKKVRSFSSPILLGMTKKFMKINVSLEKIKDVLGVGSTNKISYSRRYWEIDSLLNDSEIVGRGYDVSNIVNKLTSTSKLSNQRISVLPIVGMGGFGKTTSATLVYNHEVIRNHFDVLAWVHVTKNFNAERVLSEILKSLGEDLILLNDSFNILKEKLQKKLRNKSFLLVLDDVWFDDCKEWDSLKSVLLEVISTTGNNVIVTTCSDNVAKTMETLPRIYLEKLSKDECWSIFAKRAFANESIPRSSELEAIGREIAKKCQGVPLAARVLGGTMCFIDDKSKWLSIQNDKIWDLMDDDNNGVLQILKLSFDYLPTPSLKQCFAYCAIFPKNYELEKDELIQHWMAEGFLEPSKGNCMVMEDIGNMYFRMLLVNSFFQDARKDVYGNIISCKMHDLVHDFAISISKSENLFLEGDLMGDIKLVRHLFIRSDGQKEPKFPVTKSIFGKLRTFVSENVAVGGVLSNFRCLRVLKLCGMRRIELPESVGQLIHMRLLHISHTEIQSLPKSFTKLSNLQTLRIESCPSLEKLPDNLCDMIMLRHIYIDHECIKRTPKDIGRLTNLQTLPFFVVDLDEGCQIVELEHANELKGELDVYNLEYVRDKEEARSANLAKKGKIYKLGFHWVSSHTEDHCNNDEEVLEGLQPHQNLKSLTIQHYKGEKFPSWMLTSGDTTVRLLQFTCLMEINLRDCAKCKEVPTLGHLPCLKFLDIKGMTNVKRMGTEFYSDGSYKDTLFPALRRLQLQKMDILEVWTDANDLTTANKVFPLLEELIIDDCKELEEAPCHFPSLKKLHISKTRSTAFKRICSKLTTPVCVNISSILEPTSLPEQSLQNNRNLMSSRCQDVWATCTSFLSLEKLLKELS</sequence>
<dbReference type="InterPro" id="IPR003656">
    <property type="entry name" value="Znf_BED"/>
</dbReference>
<feature type="domain" description="BED-type" evidence="10">
    <location>
        <begin position="3"/>
        <end position="45"/>
    </location>
</feature>
<dbReference type="PANTHER" id="PTHR36766:SF70">
    <property type="entry name" value="DISEASE RESISTANCE PROTEIN RGA4"/>
    <property type="match status" value="1"/>
</dbReference>
<proteinExistence type="predicted"/>
<dbReference type="EMBL" id="LRBV02000010">
    <property type="status" value="NOT_ANNOTATED_CDS"/>
    <property type="molecule type" value="Genomic_DNA"/>
</dbReference>
<keyword evidence="8" id="KW-0067">ATP-binding</keyword>
<dbReference type="PANTHER" id="PTHR36766">
    <property type="entry name" value="PLANT BROAD-SPECTRUM MILDEW RESISTANCE PROTEIN RPW8"/>
    <property type="match status" value="1"/>
</dbReference>
<dbReference type="InterPro" id="IPR058922">
    <property type="entry name" value="WHD_DRP"/>
</dbReference>
<dbReference type="GO" id="GO:0043531">
    <property type="term" value="F:ADP binding"/>
    <property type="evidence" value="ECO:0007669"/>
    <property type="project" value="InterPro"/>
</dbReference>
<evidence type="ECO:0000256" key="4">
    <source>
        <dbReference type="ARBA" id="ARBA00022741"/>
    </source>
</evidence>
<dbReference type="Pfam" id="PF23559">
    <property type="entry name" value="WHD_DRP"/>
    <property type="match status" value="1"/>
</dbReference>
<keyword evidence="6" id="KW-0611">Plant defense</keyword>
<accession>A0A7N2MU03</accession>
<evidence type="ECO:0000256" key="6">
    <source>
        <dbReference type="ARBA" id="ARBA00022821"/>
    </source>
</evidence>
<dbReference type="Proteomes" id="UP000594261">
    <property type="component" value="Chromosome 10"/>
</dbReference>
<dbReference type="SUPFAM" id="SSF52540">
    <property type="entry name" value="P-loop containing nucleoside triphosphate hydrolases"/>
    <property type="match status" value="1"/>
</dbReference>
<evidence type="ECO:0000313" key="11">
    <source>
        <dbReference type="EnsemblPlants" id="QL10p060986:mrna"/>
    </source>
</evidence>
<dbReference type="AlphaFoldDB" id="A0A7N2MU03"/>
<evidence type="ECO:0000256" key="3">
    <source>
        <dbReference type="ARBA" id="ARBA00022737"/>
    </source>
</evidence>
<dbReference type="PRINTS" id="PR00364">
    <property type="entry name" value="DISEASERSIST"/>
</dbReference>
<dbReference type="Gramene" id="QL10p060986:mrna">
    <property type="protein sequence ID" value="QL10p060986:mrna"/>
    <property type="gene ID" value="QL10p060986"/>
</dbReference>
<evidence type="ECO:0000259" key="10">
    <source>
        <dbReference type="PROSITE" id="PS50808"/>
    </source>
</evidence>
<dbReference type="InterPro" id="IPR036388">
    <property type="entry name" value="WH-like_DNA-bd_sf"/>
</dbReference>
<dbReference type="InterPro" id="IPR041118">
    <property type="entry name" value="Rx_N"/>
</dbReference>
<keyword evidence="1" id="KW-0433">Leucine-rich repeat</keyword>
<dbReference type="Gene3D" id="1.10.10.10">
    <property type="entry name" value="Winged helix-like DNA-binding domain superfamily/Winged helix DNA-binding domain"/>
    <property type="match status" value="1"/>
</dbReference>
<evidence type="ECO:0000256" key="9">
    <source>
        <dbReference type="PROSITE-ProRule" id="PRU00027"/>
    </source>
</evidence>
<evidence type="ECO:0000256" key="2">
    <source>
        <dbReference type="ARBA" id="ARBA00022723"/>
    </source>
</evidence>
<evidence type="ECO:0000313" key="12">
    <source>
        <dbReference type="Proteomes" id="UP000594261"/>
    </source>
</evidence>
<reference evidence="11" key="2">
    <citation type="submission" date="2021-01" db="UniProtKB">
        <authorList>
            <consortium name="EnsemblPlants"/>
        </authorList>
    </citation>
    <scope>IDENTIFICATION</scope>
</reference>
<dbReference type="Gene3D" id="3.40.50.300">
    <property type="entry name" value="P-loop containing nucleotide triphosphate hydrolases"/>
    <property type="match status" value="1"/>
</dbReference>
<dbReference type="Pfam" id="PF00931">
    <property type="entry name" value="NB-ARC"/>
    <property type="match status" value="1"/>
</dbReference>
<keyword evidence="2" id="KW-0479">Metal-binding</keyword>
<keyword evidence="5 9" id="KW-0863">Zinc-finger</keyword>
<dbReference type="GO" id="GO:0003677">
    <property type="term" value="F:DNA binding"/>
    <property type="evidence" value="ECO:0007669"/>
    <property type="project" value="InterPro"/>
</dbReference>
<reference evidence="11 12" key="1">
    <citation type="journal article" date="2016" name="G3 (Bethesda)">
        <title>First Draft Assembly and Annotation of the Genome of a California Endemic Oak Quercus lobata Nee (Fagaceae).</title>
        <authorList>
            <person name="Sork V.L."/>
            <person name="Fitz-Gibbon S.T."/>
            <person name="Puiu D."/>
            <person name="Crepeau M."/>
            <person name="Gugger P.F."/>
            <person name="Sherman R."/>
            <person name="Stevens K."/>
            <person name="Langley C.H."/>
            <person name="Pellegrini M."/>
            <person name="Salzberg S.L."/>
        </authorList>
    </citation>
    <scope>NUCLEOTIDE SEQUENCE [LARGE SCALE GENOMIC DNA]</scope>
    <source>
        <strain evidence="11 12">cv. SW786</strain>
    </source>
</reference>
<keyword evidence="3" id="KW-0677">Repeat</keyword>
<dbReference type="InParanoid" id="A0A7N2MU03"/>
<dbReference type="Pfam" id="PF18052">
    <property type="entry name" value="Rx_N"/>
    <property type="match status" value="1"/>
</dbReference>
<dbReference type="InterPro" id="IPR002182">
    <property type="entry name" value="NB-ARC"/>
</dbReference>
<dbReference type="InterPro" id="IPR032675">
    <property type="entry name" value="LRR_dom_sf"/>
</dbReference>
<dbReference type="PROSITE" id="PS50808">
    <property type="entry name" value="ZF_BED"/>
    <property type="match status" value="1"/>
</dbReference>
<protein>
    <recommendedName>
        <fullName evidence="10">BED-type domain-containing protein</fullName>
    </recommendedName>
</protein>
<evidence type="ECO:0000256" key="8">
    <source>
        <dbReference type="ARBA" id="ARBA00022840"/>
    </source>
</evidence>
<dbReference type="EnsemblPlants" id="QL10p060986:mrna">
    <property type="protein sequence ID" value="QL10p060986:mrna"/>
    <property type="gene ID" value="QL10p060986"/>
</dbReference>
<organism evidence="11 12">
    <name type="scientific">Quercus lobata</name>
    <name type="common">Valley oak</name>
    <dbReference type="NCBI Taxonomy" id="97700"/>
    <lineage>
        <taxon>Eukaryota</taxon>
        <taxon>Viridiplantae</taxon>
        <taxon>Streptophyta</taxon>
        <taxon>Embryophyta</taxon>
        <taxon>Tracheophyta</taxon>
        <taxon>Spermatophyta</taxon>
        <taxon>Magnoliopsida</taxon>
        <taxon>eudicotyledons</taxon>
        <taxon>Gunneridae</taxon>
        <taxon>Pentapetalae</taxon>
        <taxon>rosids</taxon>
        <taxon>fabids</taxon>
        <taxon>Fagales</taxon>
        <taxon>Fagaceae</taxon>
        <taxon>Quercus</taxon>
    </lineage>
</organism>
<dbReference type="InterPro" id="IPR056789">
    <property type="entry name" value="LRR_R13L1-DRL21"/>
</dbReference>
<dbReference type="Gene3D" id="1.20.5.4130">
    <property type="match status" value="1"/>
</dbReference>
<dbReference type="GO" id="GO:0006952">
    <property type="term" value="P:defense response"/>
    <property type="evidence" value="ECO:0007669"/>
    <property type="project" value="UniProtKB-KW"/>
</dbReference>
<dbReference type="SUPFAM" id="SSF52058">
    <property type="entry name" value="L domain-like"/>
    <property type="match status" value="1"/>
</dbReference>
<evidence type="ECO:0000256" key="1">
    <source>
        <dbReference type="ARBA" id="ARBA00022614"/>
    </source>
</evidence>
<dbReference type="GO" id="GO:0051707">
    <property type="term" value="P:response to other organism"/>
    <property type="evidence" value="ECO:0007669"/>
    <property type="project" value="UniProtKB-ARBA"/>
</dbReference>
<dbReference type="GO" id="GO:0008270">
    <property type="term" value="F:zinc ion binding"/>
    <property type="evidence" value="ECO:0007669"/>
    <property type="project" value="UniProtKB-KW"/>
</dbReference>
<keyword evidence="7" id="KW-0862">Zinc</keyword>
<dbReference type="InterPro" id="IPR027417">
    <property type="entry name" value="P-loop_NTPase"/>
</dbReference>
<dbReference type="Gene3D" id="3.80.10.10">
    <property type="entry name" value="Ribonuclease Inhibitor"/>
    <property type="match status" value="2"/>
</dbReference>
<keyword evidence="4" id="KW-0547">Nucleotide-binding</keyword>
<keyword evidence="12" id="KW-1185">Reference proteome</keyword>